<gene>
    <name evidence="1" type="ORF">Q2T42_23640</name>
</gene>
<dbReference type="EMBL" id="CP130144">
    <property type="protein sequence ID" value="WNZ44790.1"/>
    <property type="molecule type" value="Genomic_DNA"/>
</dbReference>
<organism evidence="1">
    <name type="scientific">Leptolyngbya boryana CZ1</name>
    <dbReference type="NCBI Taxonomy" id="3060204"/>
    <lineage>
        <taxon>Bacteria</taxon>
        <taxon>Bacillati</taxon>
        <taxon>Cyanobacteriota</taxon>
        <taxon>Cyanophyceae</taxon>
        <taxon>Leptolyngbyales</taxon>
        <taxon>Leptolyngbyaceae</taxon>
        <taxon>Leptolyngbya group</taxon>
        <taxon>Leptolyngbya</taxon>
    </lineage>
</organism>
<proteinExistence type="predicted"/>
<reference evidence="1" key="2">
    <citation type="submission" date="2023-07" db="EMBL/GenBank/DDBJ databases">
        <authorList>
            <person name="Bai X.-H."/>
            <person name="Wang H.-H."/>
            <person name="Wang J."/>
            <person name="Ma M.-Y."/>
            <person name="Hu H.-H."/>
            <person name="Song Z.-L."/>
            <person name="Ma H.-G."/>
            <person name="Fan Y."/>
            <person name="Du C.-Y."/>
            <person name="Xu J.-C."/>
        </authorList>
    </citation>
    <scope>NUCLEOTIDE SEQUENCE</scope>
    <source>
        <strain evidence="1">CZ1</strain>
    </source>
</reference>
<name>A0AA96WS67_LEPBY</name>
<reference evidence="1" key="1">
    <citation type="journal article" date="2023" name="Plants (Basel)">
        <title>Genomic Analysis of Leptolyngbya boryana CZ1 Reveals Efficient Carbon Fixation Modules.</title>
        <authorList>
            <person name="Bai X."/>
            <person name="Wang H."/>
            <person name="Cheng W."/>
            <person name="Wang J."/>
            <person name="Ma M."/>
            <person name="Hu H."/>
            <person name="Song Z."/>
            <person name="Ma H."/>
            <person name="Fan Y."/>
            <person name="Du C."/>
            <person name="Xu J."/>
        </authorList>
    </citation>
    <scope>NUCLEOTIDE SEQUENCE</scope>
    <source>
        <strain evidence="1">CZ1</strain>
    </source>
</reference>
<dbReference type="CDD" id="cd10450">
    <property type="entry name" value="GIY-YIG_AtGrxS16_like"/>
    <property type="match status" value="1"/>
</dbReference>
<accession>A0AA96WS67</accession>
<evidence type="ECO:0000313" key="1">
    <source>
        <dbReference type="EMBL" id="WNZ44790.1"/>
    </source>
</evidence>
<dbReference type="AlphaFoldDB" id="A0AA96WS67"/>
<protein>
    <submittedName>
        <fullName evidence="1">GIY-YIG nuclease family protein</fullName>
    </submittedName>
</protein>
<dbReference type="InterPro" id="IPR049578">
    <property type="entry name" value="CAXIP1-like_GIY-YIG_dom"/>
</dbReference>
<dbReference type="RefSeq" id="WP_268184445.1">
    <property type="nucleotide sequence ID" value="NZ_CP130144.1"/>
</dbReference>
<sequence length="195" mass="22534">MLNLAIGNAQYTTIEQLRPVNPMSEIPSLSELEFLPYVDQAGQLLEQFQGKIGIYAIFDQEKNLKFVGFSRDVFLSLRQHLVRCPRECYWVKVSLIDRPNRTILETTRAAWIEENGAPLSDESQWTQPIQVKEFMTAQERSTFESAIDELSQMKALKNVARRVESEIMTQLKARNVQAEIRFNPKLKEEGLLDLK</sequence>